<name>A0A1H0WYH1_9BACI</name>
<dbReference type="EMBL" id="FNJU01000019">
    <property type="protein sequence ID" value="SDP95727.1"/>
    <property type="molecule type" value="Genomic_DNA"/>
</dbReference>
<evidence type="ECO:0000256" key="1">
    <source>
        <dbReference type="SAM" id="Phobius"/>
    </source>
</evidence>
<dbReference type="InterPro" id="IPR007211">
    <property type="entry name" value="DUF378"/>
</dbReference>
<dbReference type="STRING" id="930152.SAMN05216565_11932"/>
<dbReference type="PANTHER" id="PTHR37304">
    <property type="entry name" value="MEMBRANE PROTEIN-RELATED"/>
    <property type="match status" value="1"/>
</dbReference>
<feature type="transmembrane region" description="Helical" evidence="1">
    <location>
        <begin position="40"/>
        <end position="61"/>
    </location>
</feature>
<feature type="transmembrane region" description="Helical" evidence="1">
    <location>
        <begin position="7"/>
        <end position="34"/>
    </location>
</feature>
<sequence>MSTIQRIALVLTIIGAINWGLIGFFQFDLVAAIFGGQTSALSRIIYGIVGIAGLINLGLLFKPSPEAATNTEPRPTR</sequence>
<protein>
    <recommendedName>
        <fullName evidence="4">DUF378 domain-containing protein</fullName>
    </recommendedName>
</protein>
<keyword evidence="1" id="KW-0472">Membrane</keyword>
<dbReference type="OrthoDB" id="9812136at2"/>
<evidence type="ECO:0000313" key="3">
    <source>
        <dbReference type="Proteomes" id="UP000199159"/>
    </source>
</evidence>
<organism evidence="2 3">
    <name type="scientific">Litchfieldia salsa</name>
    <dbReference type="NCBI Taxonomy" id="930152"/>
    <lineage>
        <taxon>Bacteria</taxon>
        <taxon>Bacillati</taxon>
        <taxon>Bacillota</taxon>
        <taxon>Bacilli</taxon>
        <taxon>Bacillales</taxon>
        <taxon>Bacillaceae</taxon>
        <taxon>Litchfieldia</taxon>
    </lineage>
</organism>
<dbReference type="Pfam" id="PF04070">
    <property type="entry name" value="DUF378"/>
    <property type="match status" value="1"/>
</dbReference>
<keyword evidence="1" id="KW-0812">Transmembrane</keyword>
<reference evidence="3" key="1">
    <citation type="submission" date="2016-10" db="EMBL/GenBank/DDBJ databases">
        <authorList>
            <person name="Varghese N."/>
            <person name="Submissions S."/>
        </authorList>
    </citation>
    <scope>NUCLEOTIDE SEQUENCE [LARGE SCALE GENOMIC DNA]</scope>
    <source>
        <strain evidence="3">IBRC-M10078</strain>
    </source>
</reference>
<dbReference type="Proteomes" id="UP000199159">
    <property type="component" value="Unassembled WGS sequence"/>
</dbReference>
<evidence type="ECO:0008006" key="4">
    <source>
        <dbReference type="Google" id="ProtNLM"/>
    </source>
</evidence>
<keyword evidence="1" id="KW-1133">Transmembrane helix</keyword>
<proteinExistence type="predicted"/>
<dbReference type="AlphaFoldDB" id="A0A1H0WYH1"/>
<dbReference type="RefSeq" id="WP_090859435.1">
    <property type="nucleotide sequence ID" value="NZ_FNJU01000019.1"/>
</dbReference>
<keyword evidence="3" id="KW-1185">Reference proteome</keyword>
<dbReference type="PANTHER" id="PTHR37304:SF1">
    <property type="entry name" value="MEMBRANE PROTEIN"/>
    <property type="match status" value="1"/>
</dbReference>
<evidence type="ECO:0000313" key="2">
    <source>
        <dbReference type="EMBL" id="SDP95727.1"/>
    </source>
</evidence>
<accession>A0A1H0WYH1</accession>
<gene>
    <name evidence="2" type="ORF">SAMN05216565_11932</name>
</gene>